<evidence type="ECO:0000313" key="5">
    <source>
        <dbReference type="Proteomes" id="UP000014463"/>
    </source>
</evidence>
<dbReference type="GO" id="GO:0004521">
    <property type="term" value="F:RNA endonuclease activity"/>
    <property type="evidence" value="ECO:0007669"/>
    <property type="project" value="TreeGrafter"/>
</dbReference>
<protein>
    <submittedName>
        <fullName evidence="4">Beta-lactamase</fullName>
    </submittedName>
</protein>
<dbReference type="SUPFAM" id="SSF56281">
    <property type="entry name" value="Metallo-hydrolase/oxidoreductase"/>
    <property type="match status" value="1"/>
</dbReference>
<dbReference type="InterPro" id="IPR050698">
    <property type="entry name" value="MBL"/>
</dbReference>
<dbReference type="STRING" id="1121939.L861_11655"/>
<evidence type="ECO:0000259" key="3">
    <source>
        <dbReference type="SMART" id="SM01027"/>
    </source>
</evidence>
<dbReference type="InterPro" id="IPR022712">
    <property type="entry name" value="Beta_Casp"/>
</dbReference>
<comment type="caution">
    <text evidence="4">The sequence shown here is derived from an EMBL/GenBank/DDBJ whole genome shotgun (WGS) entry which is preliminary data.</text>
</comment>
<accession>S2KGG2</accession>
<dbReference type="Gene3D" id="3.60.15.10">
    <property type="entry name" value="Ribonuclease Z/Hydroxyacylglutathione hydrolase-like"/>
    <property type="match status" value="1"/>
</dbReference>
<dbReference type="SMART" id="SM00849">
    <property type="entry name" value="Lactamase_B"/>
    <property type="match status" value="1"/>
</dbReference>
<evidence type="ECO:0000313" key="4">
    <source>
        <dbReference type="EMBL" id="EPC01222.1"/>
    </source>
</evidence>
<dbReference type="Proteomes" id="UP000014463">
    <property type="component" value="Unassembled WGS sequence"/>
</dbReference>
<dbReference type="eggNOG" id="COG1236">
    <property type="taxonomic scope" value="Bacteria"/>
</dbReference>
<dbReference type="Pfam" id="PF00753">
    <property type="entry name" value="Lactamase_B"/>
    <property type="match status" value="1"/>
</dbReference>
<dbReference type="CDD" id="cd16295">
    <property type="entry name" value="TTHA0252-CPSF-like_MBL-fold"/>
    <property type="match status" value="1"/>
</dbReference>
<evidence type="ECO:0000259" key="2">
    <source>
        <dbReference type="SMART" id="SM00849"/>
    </source>
</evidence>
<gene>
    <name evidence="4" type="ORF">L861_11655</name>
</gene>
<dbReference type="Pfam" id="PF10996">
    <property type="entry name" value="Beta-Casp"/>
    <property type="match status" value="1"/>
</dbReference>
<keyword evidence="5" id="KW-1185">Reference proteome</keyword>
<dbReference type="PATRIC" id="fig|1121939.11.peg.3396"/>
<feature type="domain" description="Metallo-beta-lactamase" evidence="2">
    <location>
        <begin position="46"/>
        <end position="281"/>
    </location>
</feature>
<dbReference type="PANTHER" id="PTHR11203:SF37">
    <property type="entry name" value="INTEGRATOR COMPLEX SUBUNIT 11"/>
    <property type="match status" value="1"/>
</dbReference>
<dbReference type="InterPro" id="IPR011108">
    <property type="entry name" value="RMMBL"/>
</dbReference>
<feature type="domain" description="Beta-Casp" evidence="3">
    <location>
        <begin position="297"/>
        <end position="425"/>
    </location>
</feature>
<evidence type="ECO:0000256" key="1">
    <source>
        <dbReference type="ARBA" id="ARBA00022801"/>
    </source>
</evidence>
<dbReference type="InterPro" id="IPR001279">
    <property type="entry name" value="Metallo-B-lactamas"/>
</dbReference>
<proteinExistence type="predicted"/>
<dbReference type="Pfam" id="PF07521">
    <property type="entry name" value="RMMBL"/>
    <property type="match status" value="1"/>
</dbReference>
<keyword evidence="1" id="KW-0378">Hydrolase</keyword>
<dbReference type="PANTHER" id="PTHR11203">
    <property type="entry name" value="CLEAVAGE AND POLYADENYLATION SPECIFICITY FACTOR FAMILY MEMBER"/>
    <property type="match status" value="1"/>
</dbReference>
<dbReference type="Gene3D" id="3.40.50.10890">
    <property type="match status" value="1"/>
</dbReference>
<dbReference type="InterPro" id="IPR036866">
    <property type="entry name" value="RibonucZ/Hydroxyglut_hydro"/>
</dbReference>
<sequence length="508" mass="55706">MGTAQIVRGALHSIKVALSIIQYAEEIEHTSWSERAKFCMATLTFQGAVGEVTGSRYLIELNDTEPSHKLLLECGLHQGGPDAERVNARPFGALARQLSAVVLSHGHLDHAGLLPKLVREGYRGPIHCPWDTRDLLEIMLADAAFVMAKDIEWENKWRTKADKPLLEVLYDLDDVERTLKLCEPHGYGQPVSLPGGATLVFRDAGHILGSSIVELGLPSGGRQRRLVFSGDLGNPSSVLMKEPEKIHEADVVMMESTYGDRDHRPLEETIEEFSQVLEEAHDAGGNVLIPAFAVGRTQEILYHLSVLYHEGRLKQQRIFLDSPMAIRVTELYARKRKSLNREDLKVLNVAAQGDPSQYLPVLRLTRSVEESMAINRIHGGAIVIAGAGMCNGGRILHHFRYNLAKPSTRVVIVGFQAAGTLGRQLVDGAERVKVLGDELPVKAKIHTIGGFSAHAGQSHLVGWAGAFRHRPQFYLVHGEPSAQKALQTALAESGIEADIPGYGDCVSL</sequence>
<dbReference type="AlphaFoldDB" id="S2KGG2"/>
<dbReference type="SMART" id="SM01027">
    <property type="entry name" value="Beta-Casp"/>
    <property type="match status" value="1"/>
</dbReference>
<dbReference type="GO" id="GO:0016787">
    <property type="term" value="F:hydrolase activity"/>
    <property type="evidence" value="ECO:0007669"/>
    <property type="project" value="UniProtKB-KW"/>
</dbReference>
<organism evidence="4 5">
    <name type="scientific">Litchfieldella anticariensis (strain DSM 16096 / CECT 5854 / CIP 108499 / LMG 22089 / FP35)</name>
    <name type="common">Halomonas anticariensis</name>
    <dbReference type="NCBI Taxonomy" id="1121939"/>
    <lineage>
        <taxon>Bacteria</taxon>
        <taxon>Pseudomonadati</taxon>
        <taxon>Pseudomonadota</taxon>
        <taxon>Gammaproteobacteria</taxon>
        <taxon>Oceanospirillales</taxon>
        <taxon>Halomonadaceae</taxon>
        <taxon>Litchfieldella</taxon>
    </lineage>
</organism>
<dbReference type="EMBL" id="ASTJ01000036">
    <property type="protein sequence ID" value="EPC01222.1"/>
    <property type="molecule type" value="Genomic_DNA"/>
</dbReference>
<name>S2KGG2_LITA3</name>
<reference evidence="4 5" key="1">
    <citation type="journal article" date="2013" name="Genome Announc.">
        <title>Draft genome sequence of the moderately halophilic gammaproteobacterium Halomonas anticariensis FP35.</title>
        <authorList>
            <person name="Tahrioui A."/>
            <person name="Quesada E."/>
            <person name="Llamas I."/>
        </authorList>
    </citation>
    <scope>NUCLEOTIDE SEQUENCE [LARGE SCALE GENOMIC DNA]</scope>
    <source>
        <strain evidence="5">DSM 16096 / CECT 5854 / LMG 22089 / FP35</strain>
    </source>
</reference>